<name>A0A0Q9YKN5_9GAMM</name>
<evidence type="ECO:0000259" key="1">
    <source>
        <dbReference type="Pfam" id="PF01610"/>
    </source>
</evidence>
<accession>A0A0Q9YKN5</accession>
<gene>
    <name evidence="2" type="ORF">CC99x_02506</name>
</gene>
<dbReference type="PATRIC" id="fig|1590042.3.peg.2573"/>
<proteinExistence type="predicted"/>
<dbReference type="InterPro" id="IPR047951">
    <property type="entry name" value="Transpos_ISL3"/>
</dbReference>
<dbReference type="EMBL" id="LKHV01000022">
    <property type="protein sequence ID" value="KRG17255.1"/>
    <property type="molecule type" value="Genomic_DNA"/>
</dbReference>
<dbReference type="InterPro" id="IPR002560">
    <property type="entry name" value="Transposase_DDE"/>
</dbReference>
<comment type="caution">
    <text evidence="2">The sequence shown here is derived from an EMBL/GenBank/DDBJ whole genome shotgun (WGS) entry which is preliminary data.</text>
</comment>
<sequence length="132" mass="15972">MFRTRPEHLTETKKLKLKQFLDEHPAIQALYQVKEQLFTLLKHKHRKAKECKNLIPIFLDMVKQLKAAIFLPLVKLGKTLFKWGEEIVRMWRFTKNNGITEGFHRKMKLIQRRAYGFRNFENYRLRVKVLCS</sequence>
<feature type="domain" description="Transposase IS204/IS1001/IS1096/IS1165 DDE" evidence="1">
    <location>
        <begin position="2"/>
        <end position="127"/>
    </location>
</feature>
<dbReference type="PANTHER" id="PTHR33498:SF1">
    <property type="entry name" value="TRANSPOSASE FOR INSERTION SEQUENCE ELEMENT IS1557"/>
    <property type="match status" value="1"/>
</dbReference>
<dbReference type="PANTHER" id="PTHR33498">
    <property type="entry name" value="TRANSPOSASE FOR INSERTION SEQUENCE ELEMENT IS1557"/>
    <property type="match status" value="1"/>
</dbReference>
<protein>
    <recommendedName>
        <fullName evidence="1">Transposase IS204/IS1001/IS1096/IS1165 DDE domain-containing protein</fullName>
    </recommendedName>
</protein>
<reference evidence="2" key="1">
    <citation type="submission" date="2015-09" db="EMBL/GenBank/DDBJ databases">
        <title>Draft Genome Sequences of Two Novel Amoeba-resistant Intranuclear Bacteria, Candidatus Berkiella cookevillensis and Candidatus Berkiella aquae.</title>
        <authorList>
            <person name="Mehari Y.T."/>
            <person name="Arivett B.A."/>
            <person name="Farone A.L."/>
            <person name="Gunderson J.H."/>
            <person name="Farone M.B."/>
        </authorList>
    </citation>
    <scope>NUCLEOTIDE SEQUENCE [LARGE SCALE GENOMIC DNA]</scope>
    <source>
        <strain evidence="2">CC99</strain>
    </source>
</reference>
<organism evidence="2">
    <name type="scientific">Candidatus Berkiella cookevillensis</name>
    <dbReference type="NCBI Taxonomy" id="437022"/>
    <lineage>
        <taxon>Bacteria</taxon>
        <taxon>Pseudomonadati</taxon>
        <taxon>Pseudomonadota</taxon>
        <taxon>Gammaproteobacteria</taxon>
        <taxon>Candidatus Berkiellales</taxon>
        <taxon>Candidatus Berkiellaceae</taxon>
        <taxon>Candidatus Berkiella</taxon>
    </lineage>
</organism>
<evidence type="ECO:0000313" key="2">
    <source>
        <dbReference type="EMBL" id="KRG17255.1"/>
    </source>
</evidence>
<dbReference type="AlphaFoldDB" id="A0A0Q9YKN5"/>
<dbReference type="Pfam" id="PF01610">
    <property type="entry name" value="DDE_Tnp_ISL3"/>
    <property type="match status" value="1"/>
</dbReference>
<dbReference type="STRING" id="437022.CC99x_02506"/>